<dbReference type="Proteomes" id="UP001295469">
    <property type="component" value="Chromosome A05"/>
</dbReference>
<evidence type="ECO:0000313" key="1">
    <source>
        <dbReference type="EMBL" id="CAF2095772.1"/>
    </source>
</evidence>
<feature type="non-terminal residue" evidence="1">
    <location>
        <position position="1"/>
    </location>
</feature>
<protein>
    <submittedName>
        <fullName evidence="1">(rape) hypothetical protein</fullName>
    </submittedName>
</protein>
<gene>
    <name evidence="1" type="ORF">DARMORV10_A05P11690.1</name>
</gene>
<reference evidence="1" key="1">
    <citation type="submission" date="2021-01" db="EMBL/GenBank/DDBJ databases">
        <authorList>
            <consortium name="Genoscope - CEA"/>
            <person name="William W."/>
        </authorList>
    </citation>
    <scope>NUCLEOTIDE SEQUENCE</scope>
</reference>
<sequence length="52" mass="5914">EWPAARKLKEKQIANMNLMEKAFGTVHISGGERWIAQQGEEHLDQQGEGHLD</sequence>
<proteinExistence type="predicted"/>
<accession>A0A816TBF5</accession>
<dbReference type="EMBL" id="HG994359">
    <property type="protein sequence ID" value="CAF2095772.1"/>
    <property type="molecule type" value="Genomic_DNA"/>
</dbReference>
<organism evidence="1">
    <name type="scientific">Brassica napus</name>
    <name type="common">Rape</name>
    <dbReference type="NCBI Taxonomy" id="3708"/>
    <lineage>
        <taxon>Eukaryota</taxon>
        <taxon>Viridiplantae</taxon>
        <taxon>Streptophyta</taxon>
        <taxon>Embryophyta</taxon>
        <taxon>Tracheophyta</taxon>
        <taxon>Spermatophyta</taxon>
        <taxon>Magnoliopsida</taxon>
        <taxon>eudicotyledons</taxon>
        <taxon>Gunneridae</taxon>
        <taxon>Pentapetalae</taxon>
        <taxon>rosids</taxon>
        <taxon>malvids</taxon>
        <taxon>Brassicales</taxon>
        <taxon>Brassicaceae</taxon>
        <taxon>Brassiceae</taxon>
        <taxon>Brassica</taxon>
    </lineage>
</organism>
<dbReference type="AlphaFoldDB" id="A0A816TBF5"/>
<name>A0A816TBF5_BRANA</name>